<evidence type="ECO:0008006" key="4">
    <source>
        <dbReference type="Google" id="ProtNLM"/>
    </source>
</evidence>
<dbReference type="Proteomes" id="UP000270678">
    <property type="component" value="Chromosome"/>
</dbReference>
<accession>A0A3Q9I9U8</accession>
<reference evidence="3" key="1">
    <citation type="submission" date="2018-12" db="EMBL/GenBank/DDBJ databases">
        <title>Complete genome sequence of Paenibacillus sp. MBLB1234.</title>
        <authorList>
            <person name="Nam Y.-D."/>
            <person name="Kang J."/>
            <person name="Chung W.-H."/>
            <person name="Park Y.S."/>
        </authorList>
    </citation>
    <scope>NUCLEOTIDE SEQUENCE [LARGE SCALE GENOMIC DNA]</scope>
    <source>
        <strain evidence="3">MBLB1234</strain>
    </source>
</reference>
<evidence type="ECO:0000313" key="3">
    <source>
        <dbReference type="Proteomes" id="UP000270678"/>
    </source>
</evidence>
<name>A0A3Q9I9U8_9BACL</name>
<dbReference type="AlphaFoldDB" id="A0A3Q9I9U8"/>
<keyword evidence="1" id="KW-0472">Membrane</keyword>
<feature type="transmembrane region" description="Helical" evidence="1">
    <location>
        <begin position="44"/>
        <end position="61"/>
    </location>
</feature>
<keyword evidence="1" id="KW-0812">Transmembrane</keyword>
<keyword evidence="1" id="KW-1133">Transmembrane helix</keyword>
<gene>
    <name evidence="2" type="ORF">EI981_17200</name>
</gene>
<evidence type="ECO:0000313" key="2">
    <source>
        <dbReference type="EMBL" id="AZS15999.1"/>
    </source>
</evidence>
<feature type="transmembrane region" description="Helical" evidence="1">
    <location>
        <begin position="12"/>
        <end position="32"/>
    </location>
</feature>
<keyword evidence="3" id="KW-1185">Reference proteome</keyword>
<dbReference type="KEGG" id="plut:EI981_17200"/>
<proteinExistence type="predicted"/>
<dbReference type="EMBL" id="CP034346">
    <property type="protein sequence ID" value="AZS15999.1"/>
    <property type="molecule type" value="Genomic_DNA"/>
</dbReference>
<dbReference type="InterPro" id="IPR006485">
    <property type="entry name" value="Phage-like_holin"/>
</dbReference>
<dbReference type="RefSeq" id="WP_127000192.1">
    <property type="nucleotide sequence ID" value="NZ_CP034346.1"/>
</dbReference>
<sequence length="74" mass="8314">MMNKKRWRNYALWVSIVSQVLLLIQLIGHLTGLFDLTDVMKQNILTIVDVFLGLLVTLGIISNPTKPDSGGYNL</sequence>
<organism evidence="2 3">
    <name type="scientific">Paenibacillus lutimineralis</name>
    <dbReference type="NCBI Taxonomy" id="2707005"/>
    <lineage>
        <taxon>Bacteria</taxon>
        <taxon>Bacillati</taxon>
        <taxon>Bacillota</taxon>
        <taxon>Bacilli</taxon>
        <taxon>Bacillales</taxon>
        <taxon>Paenibacillaceae</taxon>
        <taxon>Paenibacillus</taxon>
    </lineage>
</organism>
<evidence type="ECO:0000256" key="1">
    <source>
        <dbReference type="SAM" id="Phobius"/>
    </source>
</evidence>
<dbReference type="OrthoDB" id="2629476at2"/>
<dbReference type="Pfam" id="PF04531">
    <property type="entry name" value="Phage_holin_1"/>
    <property type="match status" value="1"/>
</dbReference>
<protein>
    <recommendedName>
        <fullName evidence="4">Phage holin</fullName>
    </recommendedName>
</protein>